<keyword evidence="1" id="KW-0812">Transmembrane</keyword>
<feature type="transmembrane region" description="Helical" evidence="1">
    <location>
        <begin position="71"/>
        <end position="92"/>
    </location>
</feature>
<evidence type="ECO:0000256" key="1">
    <source>
        <dbReference type="SAM" id="Phobius"/>
    </source>
</evidence>
<dbReference type="PANTHER" id="PTHR40407">
    <property type="entry name" value="MEMBRANE PROTEIN-LIKE PROTEIN"/>
    <property type="match status" value="1"/>
</dbReference>
<feature type="transmembrane region" description="Helical" evidence="1">
    <location>
        <begin position="104"/>
        <end position="126"/>
    </location>
</feature>
<dbReference type="Pfam" id="PF07786">
    <property type="entry name" value="HGSNAT_cat"/>
    <property type="match status" value="1"/>
</dbReference>
<dbReference type="PANTHER" id="PTHR40407:SF1">
    <property type="entry name" value="HEPARAN-ALPHA-GLUCOSAMINIDE N-ACETYLTRANSFERASE CATALYTIC DOMAIN-CONTAINING PROTEIN"/>
    <property type="match status" value="1"/>
</dbReference>
<dbReference type="EMBL" id="FQXG01000001">
    <property type="protein sequence ID" value="SHG77701.1"/>
    <property type="molecule type" value="Genomic_DNA"/>
</dbReference>
<reference evidence="4" key="1">
    <citation type="submission" date="2016-11" db="EMBL/GenBank/DDBJ databases">
        <authorList>
            <person name="Varghese N."/>
            <person name="Submissions S."/>
        </authorList>
    </citation>
    <scope>NUCLEOTIDE SEQUENCE [LARGE SCALE GENOMIC DNA]</scope>
    <source>
        <strain evidence="4">DSM 16917</strain>
    </source>
</reference>
<feature type="transmembrane region" description="Helical" evidence="1">
    <location>
        <begin position="313"/>
        <end position="342"/>
    </location>
</feature>
<protein>
    <submittedName>
        <fullName evidence="3">Uncharacterized membrane protein</fullName>
    </submittedName>
</protein>
<name>A0A1M5MKC2_9GAMM</name>
<gene>
    <name evidence="3" type="ORF">SAMN02745129_0676</name>
</gene>
<dbReference type="STRING" id="299255.SAMN02745129_0676"/>
<feature type="transmembrane region" description="Helical" evidence="1">
    <location>
        <begin position="158"/>
        <end position="177"/>
    </location>
</feature>
<evidence type="ECO:0000313" key="4">
    <source>
        <dbReference type="Proteomes" id="UP000184268"/>
    </source>
</evidence>
<keyword evidence="1" id="KW-0472">Membrane</keyword>
<evidence type="ECO:0000313" key="3">
    <source>
        <dbReference type="EMBL" id="SHG77701.1"/>
    </source>
</evidence>
<feature type="transmembrane region" description="Helical" evidence="1">
    <location>
        <begin position="210"/>
        <end position="227"/>
    </location>
</feature>
<dbReference type="Proteomes" id="UP000184268">
    <property type="component" value="Unassembled WGS sequence"/>
</dbReference>
<sequence length="395" mass="44303">MLERETQILTTQTLPTGAPVSTRLASIDLLRGTVMLLMLLDHVRERFLYHRQVADPMDLDVTDPGLFFTRMLAHLCAPVFVFLTGLSAWLYANPVKGQARDASAFLFKRGLFLILLEATLVNLSWFGRYETLYLQVIWAIGVSMLALAALCRLPRPAVFGLGLLIVFGHNLLTPISFEPGQWGYTAWSILHDRGTIFTSEALTIRASYPVLPWIGVILLGFSAGPLFSAKVDSDTRIRLLVQLGLAALAMLLVLRGLNLYGETVPWQSQASVIETVMDFFNYTKYPPSLDYLLLTLGIGFLLLALFERARGSLALAVSTFGSAPMFFYLLHLYVLLLGYQLAMAFIGPNYGELYAFDNLSQIWLVTVILAVVLYFPTVAFARFKRRTSWGWVKYF</sequence>
<organism evidence="3 4">
    <name type="scientific">Ferrimonas marina</name>
    <dbReference type="NCBI Taxonomy" id="299255"/>
    <lineage>
        <taxon>Bacteria</taxon>
        <taxon>Pseudomonadati</taxon>
        <taxon>Pseudomonadota</taxon>
        <taxon>Gammaproteobacteria</taxon>
        <taxon>Alteromonadales</taxon>
        <taxon>Ferrimonadaceae</taxon>
        <taxon>Ferrimonas</taxon>
    </lineage>
</organism>
<keyword evidence="1" id="KW-1133">Transmembrane helix</keyword>
<dbReference type="AlphaFoldDB" id="A0A1M5MKC2"/>
<accession>A0A1M5MKC2</accession>
<feature type="transmembrane region" description="Helical" evidence="1">
    <location>
        <begin position="132"/>
        <end position="151"/>
    </location>
</feature>
<proteinExistence type="predicted"/>
<dbReference type="InterPro" id="IPR012429">
    <property type="entry name" value="HGSNAT_cat"/>
</dbReference>
<evidence type="ECO:0000259" key="2">
    <source>
        <dbReference type="Pfam" id="PF07786"/>
    </source>
</evidence>
<feature type="transmembrane region" description="Helical" evidence="1">
    <location>
        <begin position="362"/>
        <end position="383"/>
    </location>
</feature>
<feature type="transmembrane region" description="Helical" evidence="1">
    <location>
        <begin position="288"/>
        <end position="306"/>
    </location>
</feature>
<keyword evidence="4" id="KW-1185">Reference proteome</keyword>
<dbReference type="OrthoDB" id="508112at2"/>
<feature type="domain" description="Heparan-alpha-glucosaminide N-acetyltransferase catalytic" evidence="2">
    <location>
        <begin position="23"/>
        <end position="240"/>
    </location>
</feature>
<feature type="transmembrane region" description="Helical" evidence="1">
    <location>
        <begin position="239"/>
        <end position="257"/>
    </location>
</feature>